<proteinExistence type="predicted"/>
<dbReference type="EMBL" id="AEAI01000998">
    <property type="protein sequence ID" value="EGH44554.1"/>
    <property type="molecule type" value="Genomic_DNA"/>
</dbReference>
<feature type="non-terminal residue" evidence="2">
    <location>
        <position position="64"/>
    </location>
</feature>
<dbReference type="HOGENOM" id="CLU_2966500_0_0_6"/>
<name>F3GBV4_PSESJ</name>
<keyword evidence="3" id="KW-1185">Reference proteome</keyword>
<evidence type="ECO:0000313" key="3">
    <source>
        <dbReference type="Proteomes" id="UP000004986"/>
    </source>
</evidence>
<organism evidence="2 3">
    <name type="scientific">Pseudomonas syringae pv. pisi str. 1704B</name>
    <dbReference type="NCBI Taxonomy" id="629263"/>
    <lineage>
        <taxon>Bacteria</taxon>
        <taxon>Pseudomonadati</taxon>
        <taxon>Pseudomonadota</taxon>
        <taxon>Gammaproteobacteria</taxon>
        <taxon>Pseudomonadales</taxon>
        <taxon>Pseudomonadaceae</taxon>
        <taxon>Pseudomonas</taxon>
        <taxon>Pseudomonas syringae</taxon>
    </lineage>
</organism>
<keyword evidence="1" id="KW-0732">Signal</keyword>
<evidence type="ECO:0000256" key="1">
    <source>
        <dbReference type="SAM" id="SignalP"/>
    </source>
</evidence>
<dbReference type="AlphaFoldDB" id="F3GBV4"/>
<accession>F3GBV4</accession>
<gene>
    <name evidence="2" type="ORF">PSYPI_20108</name>
</gene>
<evidence type="ECO:0000313" key="2">
    <source>
        <dbReference type="EMBL" id="EGH44554.1"/>
    </source>
</evidence>
<protein>
    <submittedName>
        <fullName evidence="2">Surface antigen</fullName>
    </submittedName>
</protein>
<comment type="caution">
    <text evidence="2">The sequence shown here is derived from an EMBL/GenBank/DDBJ whole genome shotgun (WGS) entry which is preliminary data.</text>
</comment>
<feature type="signal peptide" evidence="1">
    <location>
        <begin position="1"/>
        <end position="21"/>
    </location>
</feature>
<feature type="chain" id="PRO_5003294062" evidence="1">
    <location>
        <begin position="22"/>
        <end position="64"/>
    </location>
</feature>
<reference evidence="2 3" key="1">
    <citation type="journal article" date="2011" name="PLoS Pathog.">
        <title>Dynamic evolution of pathogenicity revealed by sequencing and comparative genomics of 19 Pseudomonas syringae isolates.</title>
        <authorList>
            <person name="Baltrus D.A."/>
            <person name="Nishimura M.T."/>
            <person name="Romanchuk A."/>
            <person name="Chang J.H."/>
            <person name="Mukhtar M.S."/>
            <person name="Cherkis K."/>
            <person name="Roach J."/>
            <person name="Grant S.R."/>
            <person name="Jones C.D."/>
            <person name="Dangl J.L."/>
        </authorList>
    </citation>
    <scope>NUCLEOTIDE SEQUENCE [LARGE SCALE GENOMIC DNA]</scope>
    <source>
        <strain evidence="2 3">1704B</strain>
    </source>
</reference>
<dbReference type="Proteomes" id="UP000004986">
    <property type="component" value="Unassembled WGS sequence"/>
</dbReference>
<sequence length="64" mass="7027">MKLFRLFSSVFLMTMSAAALAQARLDVRIKPANPQLKANVEGYVGDLGERDAQALRNFSLGAEQ</sequence>